<dbReference type="SUPFAM" id="SSF50129">
    <property type="entry name" value="GroES-like"/>
    <property type="match status" value="1"/>
</dbReference>
<evidence type="ECO:0000256" key="6">
    <source>
        <dbReference type="ARBA" id="ARBA00023002"/>
    </source>
</evidence>
<dbReference type="InterPro" id="IPR002328">
    <property type="entry name" value="ADH_Zn_CS"/>
</dbReference>
<accession>B0C2J9</accession>
<dbReference type="GO" id="GO:0008270">
    <property type="term" value="F:zinc ion binding"/>
    <property type="evidence" value="ECO:0007669"/>
    <property type="project" value="InterPro"/>
</dbReference>
<comment type="cofactor">
    <cofactor evidence="1 8">
        <name>Zn(2+)</name>
        <dbReference type="ChEBI" id="CHEBI:29105"/>
    </cofactor>
</comment>
<dbReference type="GO" id="GO:0008106">
    <property type="term" value="F:alcohol dehydrogenase (NADP+) activity"/>
    <property type="evidence" value="ECO:0007669"/>
    <property type="project" value="UniProtKB-EC"/>
</dbReference>
<dbReference type="STRING" id="329726.AM1_4818"/>
<evidence type="ECO:0000256" key="3">
    <source>
        <dbReference type="ARBA" id="ARBA00022723"/>
    </source>
</evidence>
<dbReference type="EMBL" id="CP000828">
    <property type="protein sequence ID" value="ABW29789.1"/>
    <property type="molecule type" value="Genomic_DNA"/>
</dbReference>
<dbReference type="OrthoDB" id="9770526at2"/>
<evidence type="ECO:0000313" key="11">
    <source>
        <dbReference type="Proteomes" id="UP000000268"/>
    </source>
</evidence>
<dbReference type="FunFam" id="3.40.50.720:FF:000022">
    <property type="entry name" value="Cinnamyl alcohol dehydrogenase"/>
    <property type="match status" value="1"/>
</dbReference>
<keyword evidence="6" id="KW-0560">Oxidoreductase</keyword>
<dbReference type="InterPro" id="IPR047109">
    <property type="entry name" value="CAD-like"/>
</dbReference>
<dbReference type="Gene3D" id="3.40.50.720">
    <property type="entry name" value="NAD(P)-binding Rossmann-like Domain"/>
    <property type="match status" value="1"/>
</dbReference>
<dbReference type="Pfam" id="PF00107">
    <property type="entry name" value="ADH_zinc_N"/>
    <property type="match status" value="1"/>
</dbReference>
<organism evidence="10 11">
    <name type="scientific">Acaryochloris marina (strain MBIC 11017)</name>
    <dbReference type="NCBI Taxonomy" id="329726"/>
    <lineage>
        <taxon>Bacteria</taxon>
        <taxon>Bacillati</taxon>
        <taxon>Cyanobacteriota</taxon>
        <taxon>Cyanophyceae</taxon>
        <taxon>Acaryochloridales</taxon>
        <taxon>Acaryochloridaceae</taxon>
        <taxon>Acaryochloris</taxon>
    </lineage>
</organism>
<dbReference type="InterPro" id="IPR013154">
    <property type="entry name" value="ADH-like_N"/>
</dbReference>
<dbReference type="eggNOG" id="COG1064">
    <property type="taxonomic scope" value="Bacteria"/>
</dbReference>
<dbReference type="RefSeq" id="WP_012165069.1">
    <property type="nucleotide sequence ID" value="NC_009925.1"/>
</dbReference>
<protein>
    <recommendedName>
        <fullName evidence="7">alcohol dehydrogenase (NADP(+))</fullName>
        <ecNumber evidence="7">1.1.1.2</ecNumber>
    </recommendedName>
</protein>
<dbReference type="InterPro" id="IPR011032">
    <property type="entry name" value="GroES-like_sf"/>
</dbReference>
<dbReference type="PROSITE" id="PS00059">
    <property type="entry name" value="ADH_ZINC"/>
    <property type="match status" value="1"/>
</dbReference>
<keyword evidence="4 8" id="KW-0862">Zinc</keyword>
<keyword evidence="11" id="KW-1185">Reference proteome</keyword>
<evidence type="ECO:0000313" key="10">
    <source>
        <dbReference type="EMBL" id="ABW29789.1"/>
    </source>
</evidence>
<dbReference type="Pfam" id="PF08240">
    <property type="entry name" value="ADH_N"/>
    <property type="match status" value="1"/>
</dbReference>
<gene>
    <name evidence="10" type="ordered locus">AM1_4818</name>
</gene>
<dbReference type="AlphaFoldDB" id="B0C2J9"/>
<reference evidence="10 11" key="1">
    <citation type="journal article" date="2008" name="Proc. Natl. Acad. Sci. U.S.A.">
        <title>Niche adaptation and genome expansion in the chlorophyll d-producing cyanobacterium Acaryochloris marina.</title>
        <authorList>
            <person name="Swingley W.D."/>
            <person name="Chen M."/>
            <person name="Cheung P.C."/>
            <person name="Conrad A.L."/>
            <person name="Dejesa L.C."/>
            <person name="Hao J."/>
            <person name="Honchak B.M."/>
            <person name="Karbach L.E."/>
            <person name="Kurdoglu A."/>
            <person name="Lahiri S."/>
            <person name="Mastrian S.D."/>
            <person name="Miyashita H."/>
            <person name="Page L."/>
            <person name="Ramakrishna P."/>
            <person name="Satoh S."/>
            <person name="Sattley W.M."/>
            <person name="Shimada Y."/>
            <person name="Taylor H.L."/>
            <person name="Tomo T."/>
            <person name="Tsuchiya T."/>
            <person name="Wang Z.T."/>
            <person name="Raymond J."/>
            <person name="Mimuro M."/>
            <person name="Blankenship R.E."/>
            <person name="Touchman J.W."/>
        </authorList>
    </citation>
    <scope>NUCLEOTIDE SEQUENCE [LARGE SCALE GENOMIC DNA]</scope>
    <source>
        <strain evidence="11">MBIC 11017</strain>
    </source>
</reference>
<evidence type="ECO:0000256" key="1">
    <source>
        <dbReference type="ARBA" id="ARBA00001947"/>
    </source>
</evidence>
<dbReference type="InterPro" id="IPR020843">
    <property type="entry name" value="ER"/>
</dbReference>
<sequence>MVNAYAAFEQGGVLQPFEYDPGPLGRQQVDIQVEYCGICHSDLSMIKNEWGMTQYPFVPGHEIVGIVAEIGSEVTTLRVGQRVGLGWYSSSCMHCEWCMGGDHHLCLSAEGTIVGRPGGFADQVRADQSWIVPIPESIDSAVAGPLFCAGITVFQPIIQCGVQPTDRVAVIGIGGLGHLALQFLNAWGCEVTALSTQPDKEAEARRLGAHHFVNTRDPAALQAIANSCDYIISTVNVSLEWSIYLNALRPKGRLHLVGVAPDLSLPVFPLLAGQRSISGSPVGSPATITKMLNFVARHGLAPQTEVFPLAQVNEALEKLRSQHPPYRLALKC</sequence>
<evidence type="ECO:0000256" key="8">
    <source>
        <dbReference type="RuleBase" id="RU361277"/>
    </source>
</evidence>
<dbReference type="PANTHER" id="PTHR42683">
    <property type="entry name" value="ALDEHYDE REDUCTASE"/>
    <property type="match status" value="1"/>
</dbReference>
<comment type="similarity">
    <text evidence="2 8">Belongs to the zinc-containing alcohol dehydrogenase family.</text>
</comment>
<dbReference type="CDD" id="cd05283">
    <property type="entry name" value="CAD1"/>
    <property type="match status" value="1"/>
</dbReference>
<dbReference type="SMART" id="SM00829">
    <property type="entry name" value="PKS_ER"/>
    <property type="match status" value="1"/>
</dbReference>
<dbReference type="SUPFAM" id="SSF51735">
    <property type="entry name" value="NAD(P)-binding Rossmann-fold domains"/>
    <property type="match status" value="1"/>
</dbReference>
<evidence type="ECO:0000259" key="9">
    <source>
        <dbReference type="SMART" id="SM00829"/>
    </source>
</evidence>
<feature type="domain" description="Enoyl reductase (ER)" evidence="9">
    <location>
        <begin position="12"/>
        <end position="330"/>
    </location>
</feature>
<proteinExistence type="inferred from homology"/>
<name>B0C2J9_ACAM1</name>
<evidence type="ECO:0000256" key="2">
    <source>
        <dbReference type="ARBA" id="ARBA00008072"/>
    </source>
</evidence>
<dbReference type="Proteomes" id="UP000000268">
    <property type="component" value="Chromosome"/>
</dbReference>
<evidence type="ECO:0000256" key="7">
    <source>
        <dbReference type="ARBA" id="ARBA00024074"/>
    </source>
</evidence>
<evidence type="ECO:0000256" key="4">
    <source>
        <dbReference type="ARBA" id="ARBA00022833"/>
    </source>
</evidence>
<keyword evidence="3 8" id="KW-0479">Metal-binding</keyword>
<dbReference type="FunFam" id="3.90.180.10:FF:000018">
    <property type="entry name" value="NAD(P)-dependent alcohol dehydrogenase"/>
    <property type="match status" value="1"/>
</dbReference>
<dbReference type="Gene3D" id="3.90.180.10">
    <property type="entry name" value="Medium-chain alcohol dehydrogenases, catalytic domain"/>
    <property type="match status" value="1"/>
</dbReference>
<dbReference type="InterPro" id="IPR013149">
    <property type="entry name" value="ADH-like_C"/>
</dbReference>
<dbReference type="HOGENOM" id="CLU_026673_20_2_3"/>
<evidence type="ECO:0000256" key="5">
    <source>
        <dbReference type="ARBA" id="ARBA00022857"/>
    </source>
</evidence>
<keyword evidence="5" id="KW-0521">NADP</keyword>
<dbReference type="InterPro" id="IPR036291">
    <property type="entry name" value="NAD(P)-bd_dom_sf"/>
</dbReference>
<dbReference type="KEGG" id="amr:AM1_4818"/>
<dbReference type="EC" id="1.1.1.2" evidence="7"/>